<dbReference type="PANTHER" id="PTHR11223:SF2">
    <property type="entry name" value="EXPORTIN-1"/>
    <property type="match status" value="1"/>
</dbReference>
<dbReference type="InterPro" id="IPR041235">
    <property type="entry name" value="Exp1_repeat_2"/>
</dbReference>
<dbReference type="Pfam" id="PF18784">
    <property type="entry name" value="CRM1_repeat_2"/>
    <property type="match status" value="1"/>
</dbReference>
<dbReference type="GO" id="GO:0000055">
    <property type="term" value="P:ribosomal large subunit export from nucleus"/>
    <property type="evidence" value="ECO:0007669"/>
    <property type="project" value="TreeGrafter"/>
</dbReference>
<feature type="non-terminal residue" evidence="1">
    <location>
        <position position="410"/>
    </location>
</feature>
<dbReference type="GO" id="GO:0000056">
    <property type="term" value="P:ribosomal small subunit export from nucleus"/>
    <property type="evidence" value="ECO:0007669"/>
    <property type="project" value="TreeGrafter"/>
</dbReference>
<comment type="caution">
    <text evidence="1">The sequence shown here is derived from an EMBL/GenBank/DDBJ whole genome shotgun (WGS) entry which is preliminary data.</text>
</comment>
<dbReference type="EMBL" id="BLLF01000098">
    <property type="protein sequence ID" value="GFH07492.1"/>
    <property type="molecule type" value="Genomic_DNA"/>
</dbReference>
<gene>
    <name evidence="1" type="ORF">HaLaN_02300</name>
</gene>
<dbReference type="Pfam" id="PF18777">
    <property type="entry name" value="CRM1_repeat"/>
    <property type="match status" value="1"/>
</dbReference>
<feature type="non-terminal residue" evidence="1">
    <location>
        <position position="1"/>
    </location>
</feature>
<evidence type="ECO:0000313" key="1">
    <source>
        <dbReference type="EMBL" id="GFH07492.1"/>
    </source>
</evidence>
<dbReference type="AlphaFoldDB" id="A0A699YWV9"/>
<name>A0A699YWV9_HAELA</name>
<dbReference type="Gene3D" id="1.25.10.10">
    <property type="entry name" value="Leucine-rich Repeat Variant"/>
    <property type="match status" value="1"/>
</dbReference>
<proteinExistence type="predicted"/>
<dbReference type="GO" id="GO:0005049">
    <property type="term" value="F:nuclear export signal receptor activity"/>
    <property type="evidence" value="ECO:0007669"/>
    <property type="project" value="InterPro"/>
</dbReference>
<keyword evidence="2" id="KW-1185">Reference proteome</keyword>
<dbReference type="InterPro" id="IPR041123">
    <property type="entry name" value="CRM1_repeat"/>
</dbReference>
<dbReference type="SUPFAM" id="SSF48371">
    <property type="entry name" value="ARM repeat"/>
    <property type="match status" value="1"/>
</dbReference>
<dbReference type="GO" id="GO:0006611">
    <property type="term" value="P:protein export from nucleus"/>
    <property type="evidence" value="ECO:0007669"/>
    <property type="project" value="InterPro"/>
</dbReference>
<dbReference type="InterPro" id="IPR011989">
    <property type="entry name" value="ARM-like"/>
</dbReference>
<evidence type="ECO:0000313" key="2">
    <source>
        <dbReference type="Proteomes" id="UP000485058"/>
    </source>
</evidence>
<dbReference type="Pfam" id="PF18787">
    <property type="entry name" value="CRM1_repeat_3"/>
    <property type="match status" value="1"/>
</dbReference>
<dbReference type="Proteomes" id="UP000485058">
    <property type="component" value="Unassembled WGS sequence"/>
</dbReference>
<dbReference type="InterPro" id="IPR045065">
    <property type="entry name" value="XPO1/5"/>
</dbReference>
<dbReference type="InterPro" id="IPR040485">
    <property type="entry name" value="XPO1_repeat_3"/>
</dbReference>
<dbReference type="InterPro" id="IPR016024">
    <property type="entry name" value="ARM-type_fold"/>
</dbReference>
<reference evidence="1 2" key="1">
    <citation type="submission" date="2020-02" db="EMBL/GenBank/DDBJ databases">
        <title>Draft genome sequence of Haematococcus lacustris strain NIES-144.</title>
        <authorList>
            <person name="Morimoto D."/>
            <person name="Nakagawa S."/>
            <person name="Yoshida T."/>
            <person name="Sawayama S."/>
        </authorList>
    </citation>
    <scope>NUCLEOTIDE SEQUENCE [LARGE SCALE GENOMIC DNA]</scope>
    <source>
        <strain evidence="1 2">NIES-144</strain>
    </source>
</reference>
<protein>
    <submittedName>
        <fullName evidence="1">Importin N-terminal domain-containing protein</fullName>
    </submittedName>
</protein>
<sequence length="410" mass="46448">METNHGAEQRLSHHRGCLGVHHWRLPLHVQNTEVFKTCLDYWNSFLPDIYASACAMTDTTSVFSFSPVPQQPLRRKVIVVEDENGNIVRETMKDNDVLAQYKTMRETLVYLCHLDVDDTEAQMLDKLRTQSGNAKWTWQGLNTLCWAIGSISGSMQDEQENRFLVTVIRDLLNLCEVTRGKDNKAVIASNIMYVVGQYPKFLRAHWKFLKTVVNKLFEFMHETHPGVQDMACDTFLKICNRCRRKFVVQQVQEREPFLSELLAPSTLAETIHDLQPHQVHTFYEAVGLMIGAEGEASKREEYLARLMAPPNATWQTILASAQGNPDVLKAPEATRSIQNVLQTNVSVCSSLGQPYAQQFNVIFADMLQVRSVAESGKAGLSSCWQGGARRATIITLHCHTMPLFVHVVLK</sequence>
<dbReference type="PANTHER" id="PTHR11223">
    <property type="entry name" value="EXPORTIN 1/5"/>
    <property type="match status" value="1"/>
</dbReference>
<dbReference type="GO" id="GO:0005634">
    <property type="term" value="C:nucleus"/>
    <property type="evidence" value="ECO:0007669"/>
    <property type="project" value="TreeGrafter"/>
</dbReference>
<organism evidence="1 2">
    <name type="scientific">Haematococcus lacustris</name>
    <name type="common">Green alga</name>
    <name type="synonym">Haematococcus pluvialis</name>
    <dbReference type="NCBI Taxonomy" id="44745"/>
    <lineage>
        <taxon>Eukaryota</taxon>
        <taxon>Viridiplantae</taxon>
        <taxon>Chlorophyta</taxon>
        <taxon>core chlorophytes</taxon>
        <taxon>Chlorophyceae</taxon>
        <taxon>CS clade</taxon>
        <taxon>Chlamydomonadales</taxon>
        <taxon>Haematococcaceae</taxon>
        <taxon>Haematococcus</taxon>
    </lineage>
</organism>
<accession>A0A699YWV9</accession>
<dbReference type="GO" id="GO:0005737">
    <property type="term" value="C:cytoplasm"/>
    <property type="evidence" value="ECO:0007669"/>
    <property type="project" value="TreeGrafter"/>
</dbReference>